<reference evidence="2" key="1">
    <citation type="journal article" date="2019" name="Int. J. Syst. Evol. Microbiol.">
        <title>The Global Catalogue of Microorganisms (GCM) 10K type strain sequencing project: providing services to taxonomists for standard genome sequencing and annotation.</title>
        <authorList>
            <consortium name="The Broad Institute Genomics Platform"/>
            <consortium name="The Broad Institute Genome Sequencing Center for Infectious Disease"/>
            <person name="Wu L."/>
            <person name="Ma J."/>
        </authorList>
    </citation>
    <scope>NUCLEOTIDE SEQUENCE [LARGE SCALE GENOMIC DNA]</scope>
    <source>
        <strain evidence="2">CGMCC 4.1542</strain>
    </source>
</reference>
<accession>A0ABV9WPN6</accession>
<evidence type="ECO:0000313" key="1">
    <source>
        <dbReference type="EMBL" id="MFC5014957.1"/>
    </source>
</evidence>
<keyword evidence="2" id="KW-1185">Reference proteome</keyword>
<name>A0ABV9WPN6_9ACTN</name>
<gene>
    <name evidence="1" type="ORF">ACFPRC_08685</name>
</gene>
<dbReference type="EMBL" id="JBHSJO010000001">
    <property type="protein sequence ID" value="MFC5014957.1"/>
    <property type="molecule type" value="Genomic_DNA"/>
</dbReference>
<evidence type="ECO:0000313" key="2">
    <source>
        <dbReference type="Proteomes" id="UP001595855"/>
    </source>
</evidence>
<protein>
    <submittedName>
        <fullName evidence="1">Uncharacterized protein</fullName>
    </submittedName>
</protein>
<dbReference type="RefSeq" id="WP_271320832.1">
    <property type="nucleotide sequence ID" value="NZ_BAAATN010000001.1"/>
</dbReference>
<dbReference type="Proteomes" id="UP001595855">
    <property type="component" value="Unassembled WGS sequence"/>
</dbReference>
<sequence length="74" mass="7704">MIRNGLSAEALPPCGEQALTTPAAAVAAVPAASLLKERLLNSRLLVDIVVLVSVEGVSMGPGGCLRLPDHWSNW</sequence>
<comment type="caution">
    <text evidence="1">The sequence shown here is derived from an EMBL/GenBank/DDBJ whole genome shotgun (WGS) entry which is preliminary data.</text>
</comment>
<organism evidence="1 2">
    <name type="scientific">Streptomyces lienomycini</name>
    <dbReference type="NCBI Taxonomy" id="284035"/>
    <lineage>
        <taxon>Bacteria</taxon>
        <taxon>Bacillati</taxon>
        <taxon>Actinomycetota</taxon>
        <taxon>Actinomycetes</taxon>
        <taxon>Kitasatosporales</taxon>
        <taxon>Streptomycetaceae</taxon>
        <taxon>Streptomyces</taxon>
    </lineage>
</organism>
<proteinExistence type="predicted"/>